<dbReference type="AlphaFoldDB" id="A0A507FEA0"/>
<dbReference type="PANTHER" id="PTHR40621">
    <property type="entry name" value="TRANSCRIPTION FACTOR KAPC-RELATED"/>
    <property type="match status" value="1"/>
</dbReference>
<comment type="caution">
    <text evidence="5">The sequence shown here is derived from an EMBL/GenBank/DDBJ whole genome shotgun (WGS) entry which is preliminary data.</text>
</comment>
<feature type="coiled-coil region" evidence="3">
    <location>
        <begin position="85"/>
        <end position="133"/>
    </location>
</feature>
<sequence>MAITFELRTCCLQSRPLLFTEAALNIFDFAVIHCKFIAFVMMEGKSAQNKSKAGRKLAASEPLTRRAQLNRENQRKFRQRKEDHVANLERQNAEFHEIMAAKNNEIVGLHSTISLLQSRVDSLTQVVSQLEAANSVLSNQQQQQYVSVNDRNPCPTCAMERAKALFSDGKVKALSLKLAAAETEIENMKALNATIQSQQPYTLPHSLDFLLASPPLANEAINTATSGLLPPINTPQTVFPEPNNSNLDFSFALRNTPNASQSTLDAPLSVSASPNESIGDEWMDVFMNSNNILTPQEVLFKQTVPSAESLYGPMRVEFARYTMKTIPALKSSNLVDEWIDALVSQTRATTRLKMKRTSIRAVTSWLKVLNHCTRDPRHFELASEIYFGCLDLNPYHMDYVLQVMDEADPPYAYKSGKQPFPERAVSLRDGLLSIPSLSTSVDAIEELCVTFLAPSFAPSDFAHTGRLIRAMQKRCATYQEKSQLLTQMFQFNAKIKDLSAKKFEDAIRDLDKFEIHFCISISPNPSNQPPIYHCTPTSTLLCSEMDRPSPDDESSNSGRNAKKVGRKRDDTVPANKRIALNRENQRNYRERQMMRVASLEAKANETAELLTARNAEICTLRQKVAELQRRLMEAGSTSPNPTAELAECSMCAIKDASIASLKDELNAQRLQTGMGGGDQFQLVFQAQQTVSFMNAAPPTLAADPLPFLFTNPTTTAATTTTAPAEDGMESPLTANTASSTSTEKRITALQSSPPISLTTSDPSFGDEWYDIMNQDPQHLSKTSEQLFGPIKVEFVRYSFKQVPSLADCKYVDLLIETIISSTRVTSKAKIKKCMIRMLNVWHKILDACKSNPVDMNQATEIFFAFQELNGEHLQYLMSVMVEGRMQQTLLGDSESETTGFGVREPGGAREIPPQALELCRALRRIPSLTDAWDLIDELCILFCSTRIRGESYVKTGNVISRLHRMCFGYQDRAEFLKQLMHFKESNKAMSDIKMENAMEEFDCLSI</sequence>
<dbReference type="InterPro" id="IPR046347">
    <property type="entry name" value="bZIP_sf"/>
</dbReference>
<keyword evidence="3" id="KW-0175">Coiled coil</keyword>
<evidence type="ECO:0000256" key="1">
    <source>
        <dbReference type="ARBA" id="ARBA00004123"/>
    </source>
</evidence>
<feature type="compositionally biased region" description="Polar residues" evidence="4">
    <location>
        <begin position="732"/>
        <end position="741"/>
    </location>
</feature>
<protein>
    <recommendedName>
        <fullName evidence="7">BZIP domain-containing protein</fullName>
    </recommendedName>
</protein>
<proteinExistence type="predicted"/>
<dbReference type="InterPro" id="IPR050936">
    <property type="entry name" value="AP-1-like"/>
</dbReference>
<dbReference type="Gene3D" id="1.20.5.170">
    <property type="match status" value="2"/>
</dbReference>
<gene>
    <name evidence="5" type="ORF">CcCBS67573_g05121</name>
</gene>
<dbReference type="GO" id="GO:0090575">
    <property type="term" value="C:RNA polymerase II transcription regulator complex"/>
    <property type="evidence" value="ECO:0007669"/>
    <property type="project" value="TreeGrafter"/>
</dbReference>
<evidence type="ECO:0000313" key="5">
    <source>
        <dbReference type="EMBL" id="TPX73616.1"/>
    </source>
</evidence>
<evidence type="ECO:0008006" key="7">
    <source>
        <dbReference type="Google" id="ProtNLM"/>
    </source>
</evidence>
<dbReference type="OrthoDB" id="2121468at2759"/>
<evidence type="ECO:0000313" key="6">
    <source>
        <dbReference type="Proteomes" id="UP000320333"/>
    </source>
</evidence>
<dbReference type="GO" id="GO:0001228">
    <property type="term" value="F:DNA-binding transcription activator activity, RNA polymerase II-specific"/>
    <property type="evidence" value="ECO:0007669"/>
    <property type="project" value="TreeGrafter"/>
</dbReference>
<dbReference type="SUPFAM" id="SSF57959">
    <property type="entry name" value="Leucine zipper domain"/>
    <property type="match status" value="1"/>
</dbReference>
<name>A0A507FEA0_9FUNG</name>
<dbReference type="EMBL" id="QEAP01000175">
    <property type="protein sequence ID" value="TPX73616.1"/>
    <property type="molecule type" value="Genomic_DNA"/>
</dbReference>
<dbReference type="Proteomes" id="UP000320333">
    <property type="component" value="Unassembled WGS sequence"/>
</dbReference>
<reference evidence="5 6" key="1">
    <citation type="journal article" date="2019" name="Sci. Rep.">
        <title>Comparative genomics of chytrid fungi reveal insights into the obligate biotrophic and pathogenic lifestyle of Synchytrium endobioticum.</title>
        <authorList>
            <person name="van de Vossenberg B.T.L.H."/>
            <person name="Warris S."/>
            <person name="Nguyen H.D.T."/>
            <person name="van Gent-Pelzer M.P.E."/>
            <person name="Joly D.L."/>
            <person name="van de Geest H.C."/>
            <person name="Bonants P.J.M."/>
            <person name="Smith D.S."/>
            <person name="Levesque C.A."/>
            <person name="van der Lee T.A.J."/>
        </authorList>
    </citation>
    <scope>NUCLEOTIDE SEQUENCE [LARGE SCALE GENOMIC DNA]</scope>
    <source>
        <strain evidence="5 6">CBS 675.73</strain>
    </source>
</reference>
<keyword evidence="2" id="KW-0539">Nucleus</keyword>
<organism evidence="5 6">
    <name type="scientific">Chytriomyces confervae</name>
    <dbReference type="NCBI Taxonomy" id="246404"/>
    <lineage>
        <taxon>Eukaryota</taxon>
        <taxon>Fungi</taxon>
        <taxon>Fungi incertae sedis</taxon>
        <taxon>Chytridiomycota</taxon>
        <taxon>Chytridiomycota incertae sedis</taxon>
        <taxon>Chytridiomycetes</taxon>
        <taxon>Chytridiales</taxon>
        <taxon>Chytriomycetaceae</taxon>
        <taxon>Chytriomyces</taxon>
    </lineage>
</organism>
<evidence type="ECO:0000256" key="4">
    <source>
        <dbReference type="SAM" id="MobiDB-lite"/>
    </source>
</evidence>
<evidence type="ECO:0000256" key="2">
    <source>
        <dbReference type="ARBA" id="ARBA00023242"/>
    </source>
</evidence>
<accession>A0A507FEA0</accession>
<feature type="region of interest" description="Disordered" evidence="4">
    <location>
        <begin position="717"/>
        <end position="750"/>
    </location>
</feature>
<dbReference type="PANTHER" id="PTHR40621:SF6">
    <property type="entry name" value="AP-1-LIKE TRANSCRIPTION FACTOR YAP1-RELATED"/>
    <property type="match status" value="1"/>
</dbReference>
<comment type="subcellular location">
    <subcellularLocation>
        <location evidence="1">Nucleus</location>
    </subcellularLocation>
</comment>
<dbReference type="CDD" id="cd14688">
    <property type="entry name" value="bZIP_YAP"/>
    <property type="match status" value="2"/>
</dbReference>
<keyword evidence="6" id="KW-1185">Reference proteome</keyword>
<dbReference type="GO" id="GO:0000976">
    <property type="term" value="F:transcription cis-regulatory region binding"/>
    <property type="evidence" value="ECO:0007669"/>
    <property type="project" value="InterPro"/>
</dbReference>
<feature type="coiled-coil region" evidence="3">
    <location>
        <begin position="171"/>
        <end position="198"/>
    </location>
</feature>
<feature type="region of interest" description="Disordered" evidence="4">
    <location>
        <begin position="543"/>
        <end position="578"/>
    </location>
</feature>
<evidence type="ECO:0000256" key="3">
    <source>
        <dbReference type="SAM" id="Coils"/>
    </source>
</evidence>